<keyword evidence="1" id="KW-0472">Membrane</keyword>
<evidence type="ECO:0000313" key="4">
    <source>
        <dbReference type="Proteomes" id="UP000233551"/>
    </source>
</evidence>
<accession>A0A2I0LD47</accession>
<reference evidence="3 4" key="1">
    <citation type="submission" date="2017-11" db="EMBL/GenBank/DDBJ databases">
        <title>De-novo sequencing of pomegranate (Punica granatum L.) genome.</title>
        <authorList>
            <person name="Akparov Z."/>
            <person name="Amiraslanov A."/>
            <person name="Hajiyeva S."/>
            <person name="Abbasov M."/>
            <person name="Kaur K."/>
            <person name="Hamwieh A."/>
            <person name="Solovyev V."/>
            <person name="Salamov A."/>
            <person name="Braich B."/>
            <person name="Kosarev P."/>
            <person name="Mahmoud A."/>
            <person name="Hajiyev E."/>
            <person name="Babayeva S."/>
            <person name="Izzatullayeva V."/>
            <person name="Mammadov A."/>
            <person name="Mammadov A."/>
            <person name="Sharifova S."/>
            <person name="Ojaghi J."/>
            <person name="Eynullazada K."/>
            <person name="Bayramov B."/>
            <person name="Abdulazimova A."/>
            <person name="Shahmuradov I."/>
        </authorList>
    </citation>
    <scope>NUCLEOTIDE SEQUENCE [LARGE SCALE GENOMIC DNA]</scope>
    <source>
        <strain evidence="4">cv. AG2017</strain>
        <tissue evidence="3">Leaf</tissue>
    </source>
</reference>
<evidence type="ECO:0000313" key="3">
    <source>
        <dbReference type="EMBL" id="PKI78608.1"/>
    </source>
</evidence>
<keyword evidence="1" id="KW-1133">Transmembrane helix</keyword>
<gene>
    <name evidence="3" type="ORF">CRG98_000985</name>
</gene>
<dbReference type="AlphaFoldDB" id="A0A2I0LD47"/>
<comment type="caution">
    <text evidence="3">The sequence shown here is derived from an EMBL/GenBank/DDBJ whole genome shotgun (WGS) entry which is preliminary data.</text>
</comment>
<evidence type="ECO:0000259" key="2">
    <source>
        <dbReference type="Pfam" id="PF07250"/>
    </source>
</evidence>
<evidence type="ECO:0000256" key="1">
    <source>
        <dbReference type="SAM" id="Phobius"/>
    </source>
</evidence>
<dbReference type="InterPro" id="IPR009880">
    <property type="entry name" value="Glyoxal_oxidase_N"/>
</dbReference>
<feature type="domain" description="Glyoxal oxidase N-terminal" evidence="2">
    <location>
        <begin position="60"/>
        <end position="126"/>
    </location>
</feature>
<proteinExistence type="predicted"/>
<dbReference type="EMBL" id="PGOL01000038">
    <property type="protein sequence ID" value="PKI78608.1"/>
    <property type="molecule type" value="Genomic_DNA"/>
</dbReference>
<dbReference type="Proteomes" id="UP000233551">
    <property type="component" value="Unassembled WGS sequence"/>
</dbReference>
<feature type="transmembrane region" description="Helical" evidence="1">
    <location>
        <begin position="24"/>
        <end position="48"/>
    </location>
</feature>
<keyword evidence="1" id="KW-0812">Transmembrane</keyword>
<sequence>MTVPKGEEEQEKGLENDGREKERIILALYLLSLLLSPDFVLAGLLSLWELLDTKAGIASMHTTVTRFNNVILLDSTDICPSLKLLPKGYCNCDPTDPILKLDWYAPAAVLDLITNAIYPFMIFTKVLLQAIPLDDSLLGASSTRLNQDSF</sequence>
<organism evidence="3 4">
    <name type="scientific">Punica granatum</name>
    <name type="common">Pomegranate</name>
    <dbReference type="NCBI Taxonomy" id="22663"/>
    <lineage>
        <taxon>Eukaryota</taxon>
        <taxon>Viridiplantae</taxon>
        <taxon>Streptophyta</taxon>
        <taxon>Embryophyta</taxon>
        <taxon>Tracheophyta</taxon>
        <taxon>Spermatophyta</taxon>
        <taxon>Magnoliopsida</taxon>
        <taxon>eudicotyledons</taxon>
        <taxon>Gunneridae</taxon>
        <taxon>Pentapetalae</taxon>
        <taxon>rosids</taxon>
        <taxon>malvids</taxon>
        <taxon>Myrtales</taxon>
        <taxon>Lythraceae</taxon>
        <taxon>Punica</taxon>
    </lineage>
</organism>
<dbReference type="STRING" id="22663.A0A2I0LD47"/>
<keyword evidence="4" id="KW-1185">Reference proteome</keyword>
<protein>
    <recommendedName>
        <fullName evidence="2">Glyoxal oxidase N-terminal domain-containing protein</fullName>
    </recommendedName>
</protein>
<dbReference type="Pfam" id="PF07250">
    <property type="entry name" value="Glyoxal_oxid_N"/>
    <property type="match status" value="1"/>
</dbReference>
<name>A0A2I0LD47_PUNGR</name>